<dbReference type="EMBL" id="LGFO01000162">
    <property type="protein sequence ID" value="KUK36110.1"/>
    <property type="molecule type" value="Genomic_DNA"/>
</dbReference>
<sequence>MSGDREYFYIGDRNKNTSGIKSIGGIWKSVLKYGVLSGSHFEARFPDDPALSEGKDEFLQLPKISVESWSGMKGAIAVKGEMTPEARALFSRIIDSEDIRLWDFVIFRDGKKLLSVSDYDDRIVTEHFAKEFMEKLFHSWFEAIPEPEIKPQEGETGEFLEVLREMTQEIVSMLERDKSVHG</sequence>
<accession>A0A101FFK3</accession>
<dbReference type="OMA" id="ISVESWS"/>
<gene>
    <name evidence="1" type="ORF">XD66_1186</name>
</gene>
<dbReference type="AlphaFoldDB" id="A0A101FFK3"/>
<dbReference type="Proteomes" id="UP000053326">
    <property type="component" value="Unassembled WGS sequence"/>
</dbReference>
<reference evidence="2" key="1">
    <citation type="journal article" date="2015" name="MBio">
        <title>Genome-Resolved Metagenomic Analysis Reveals Roles for Candidate Phyla and Other Microbial Community Members in Biogeochemical Transformations in Oil Reservoirs.</title>
        <authorList>
            <person name="Hu P."/>
            <person name="Tom L."/>
            <person name="Singh A."/>
            <person name="Thomas B.C."/>
            <person name="Baker B.J."/>
            <person name="Piceno Y.M."/>
            <person name="Andersen G.L."/>
            <person name="Banfield J.F."/>
        </authorList>
    </citation>
    <scope>NUCLEOTIDE SEQUENCE [LARGE SCALE GENOMIC DNA]</scope>
</reference>
<evidence type="ECO:0000313" key="1">
    <source>
        <dbReference type="EMBL" id="KUK36110.1"/>
    </source>
</evidence>
<evidence type="ECO:0000313" key="2">
    <source>
        <dbReference type="Proteomes" id="UP000053326"/>
    </source>
</evidence>
<dbReference type="PATRIC" id="fig|85874.4.peg.608"/>
<protein>
    <submittedName>
        <fullName evidence="1">Uncharacterized protein</fullName>
    </submittedName>
</protein>
<name>A0A101FFK3_9THEO</name>
<comment type="caution">
    <text evidence="1">The sequence shown here is derived from an EMBL/GenBank/DDBJ whole genome shotgun (WGS) entry which is preliminary data.</text>
</comment>
<organism evidence="1 2">
    <name type="scientific">Thermacetogenium phaeum</name>
    <dbReference type="NCBI Taxonomy" id="85874"/>
    <lineage>
        <taxon>Bacteria</taxon>
        <taxon>Bacillati</taxon>
        <taxon>Bacillota</taxon>
        <taxon>Clostridia</taxon>
        <taxon>Thermoanaerobacterales</taxon>
        <taxon>Thermoanaerobacteraceae</taxon>
        <taxon>Thermacetogenium</taxon>
    </lineage>
</organism>
<proteinExistence type="predicted"/>